<dbReference type="KEGG" id="phao:HF685_13780"/>
<keyword evidence="2" id="KW-0479">Metal-binding</keyword>
<dbReference type="GO" id="GO:0046872">
    <property type="term" value="F:metal ion binding"/>
    <property type="evidence" value="ECO:0007669"/>
    <property type="project" value="UniProtKB-KW"/>
</dbReference>
<dbReference type="AlphaFoldDB" id="A0A6H2DR30"/>
<keyword evidence="7" id="KW-1185">Reference proteome</keyword>
<protein>
    <submittedName>
        <fullName evidence="6">GFA family protein</fullName>
    </submittedName>
</protein>
<name>A0A6H2DR30_9SPHN</name>
<dbReference type="InterPro" id="IPR011057">
    <property type="entry name" value="Mss4-like_sf"/>
</dbReference>
<dbReference type="Gene3D" id="3.90.1590.10">
    <property type="entry name" value="glutathione-dependent formaldehyde- activating enzyme (gfa)"/>
    <property type="match status" value="1"/>
</dbReference>
<dbReference type="Proteomes" id="UP000501600">
    <property type="component" value="Chromosome"/>
</dbReference>
<dbReference type="PROSITE" id="PS51891">
    <property type="entry name" value="CENP_V_GFA"/>
    <property type="match status" value="1"/>
</dbReference>
<accession>A0A6H2DR30</accession>
<dbReference type="InterPro" id="IPR006913">
    <property type="entry name" value="CENP-V/GFA"/>
</dbReference>
<evidence type="ECO:0000256" key="4">
    <source>
        <dbReference type="ARBA" id="ARBA00023239"/>
    </source>
</evidence>
<dbReference type="SUPFAM" id="SSF51316">
    <property type="entry name" value="Mss4-like"/>
    <property type="match status" value="1"/>
</dbReference>
<evidence type="ECO:0000259" key="5">
    <source>
        <dbReference type="PROSITE" id="PS51891"/>
    </source>
</evidence>
<organism evidence="6 7">
    <name type="scientific">Parasphingorhabdus halotolerans</name>
    <dbReference type="NCBI Taxonomy" id="2725558"/>
    <lineage>
        <taxon>Bacteria</taxon>
        <taxon>Pseudomonadati</taxon>
        <taxon>Pseudomonadota</taxon>
        <taxon>Alphaproteobacteria</taxon>
        <taxon>Sphingomonadales</taxon>
        <taxon>Sphingomonadaceae</taxon>
        <taxon>Parasphingorhabdus</taxon>
    </lineage>
</organism>
<gene>
    <name evidence="6" type="ORF">HF685_13780</name>
</gene>
<dbReference type="PANTHER" id="PTHR33337">
    <property type="entry name" value="GFA DOMAIN-CONTAINING PROTEIN"/>
    <property type="match status" value="1"/>
</dbReference>
<evidence type="ECO:0000256" key="3">
    <source>
        <dbReference type="ARBA" id="ARBA00022833"/>
    </source>
</evidence>
<evidence type="ECO:0000256" key="2">
    <source>
        <dbReference type="ARBA" id="ARBA00022723"/>
    </source>
</evidence>
<dbReference type="GO" id="GO:0016846">
    <property type="term" value="F:carbon-sulfur lyase activity"/>
    <property type="evidence" value="ECO:0007669"/>
    <property type="project" value="InterPro"/>
</dbReference>
<dbReference type="EMBL" id="CP051217">
    <property type="protein sequence ID" value="QJB70221.1"/>
    <property type="molecule type" value="Genomic_DNA"/>
</dbReference>
<sequence length="127" mass="14125">MTERTSRCCCGQLSVTVSGEPTINGICSCSDCKKRTGSAFGWQTHFADSGVIVVGESQQYTLDNGQVRNFCHRCGSTLFWSSPSFPEMTRLAAGNFDSDELPLPKLSVQDHDRVSWIELPEDWVFHT</sequence>
<evidence type="ECO:0000313" key="7">
    <source>
        <dbReference type="Proteomes" id="UP000501600"/>
    </source>
</evidence>
<evidence type="ECO:0000313" key="6">
    <source>
        <dbReference type="EMBL" id="QJB70221.1"/>
    </source>
</evidence>
<dbReference type="PANTHER" id="PTHR33337:SF40">
    <property type="entry name" value="CENP-V_GFA DOMAIN-CONTAINING PROTEIN-RELATED"/>
    <property type="match status" value="1"/>
</dbReference>
<dbReference type="Pfam" id="PF04828">
    <property type="entry name" value="GFA"/>
    <property type="match status" value="1"/>
</dbReference>
<keyword evidence="3" id="KW-0862">Zinc</keyword>
<reference evidence="6 7" key="1">
    <citation type="submission" date="2020-04" db="EMBL/GenBank/DDBJ databases">
        <title>Genome sequence for Sphingorhabdus sp. strain M1.</title>
        <authorList>
            <person name="Park S.-J."/>
        </authorList>
    </citation>
    <scope>NUCLEOTIDE SEQUENCE [LARGE SCALE GENOMIC DNA]</scope>
    <source>
        <strain evidence="6 7">JK6</strain>
    </source>
</reference>
<feature type="domain" description="CENP-V/GFA" evidence="5">
    <location>
        <begin position="4"/>
        <end position="112"/>
    </location>
</feature>
<evidence type="ECO:0000256" key="1">
    <source>
        <dbReference type="ARBA" id="ARBA00005495"/>
    </source>
</evidence>
<keyword evidence="4" id="KW-0456">Lyase</keyword>
<comment type="similarity">
    <text evidence="1">Belongs to the Gfa family.</text>
</comment>
<proteinExistence type="inferred from homology"/>